<proteinExistence type="predicted"/>
<sequence>MDTTSFQRLPKSIQQIVLDGLDNEVQAGLERLDNAKKDGTLAPEQTAALEGDIRRAAELRNRYSPA</sequence>
<dbReference type="RefSeq" id="WP_090146358.1">
    <property type="nucleotide sequence ID" value="NZ_BAAAOP010000012.1"/>
</dbReference>
<keyword evidence="2" id="KW-1185">Reference proteome</keyword>
<dbReference type="EMBL" id="BAAAOP010000012">
    <property type="protein sequence ID" value="GAA2190416.1"/>
    <property type="molecule type" value="Genomic_DNA"/>
</dbReference>
<evidence type="ECO:0000313" key="1">
    <source>
        <dbReference type="EMBL" id="GAA2190416.1"/>
    </source>
</evidence>
<reference evidence="2" key="1">
    <citation type="journal article" date="2019" name="Int. J. Syst. Evol. Microbiol.">
        <title>The Global Catalogue of Microorganisms (GCM) 10K type strain sequencing project: providing services to taxonomists for standard genome sequencing and annotation.</title>
        <authorList>
            <consortium name="The Broad Institute Genomics Platform"/>
            <consortium name="The Broad Institute Genome Sequencing Center for Infectious Disease"/>
            <person name="Wu L."/>
            <person name="Ma J."/>
        </authorList>
    </citation>
    <scope>NUCLEOTIDE SEQUENCE [LARGE SCALE GENOMIC DNA]</scope>
    <source>
        <strain evidence="2">JCM 14919</strain>
    </source>
</reference>
<accession>A0ABP5N4Z3</accession>
<name>A0ABP5N4Z3_9MICO</name>
<comment type="caution">
    <text evidence="1">The sequence shown here is derived from an EMBL/GenBank/DDBJ whole genome shotgun (WGS) entry which is preliminary data.</text>
</comment>
<gene>
    <name evidence="1" type="ORF">GCM10009786_27630</name>
</gene>
<dbReference type="Proteomes" id="UP001501084">
    <property type="component" value="Unassembled WGS sequence"/>
</dbReference>
<evidence type="ECO:0000313" key="2">
    <source>
        <dbReference type="Proteomes" id="UP001501084"/>
    </source>
</evidence>
<organism evidence="1 2">
    <name type="scientific">Leucobacter alluvii</name>
    <dbReference type="NCBI Taxonomy" id="340321"/>
    <lineage>
        <taxon>Bacteria</taxon>
        <taxon>Bacillati</taxon>
        <taxon>Actinomycetota</taxon>
        <taxon>Actinomycetes</taxon>
        <taxon>Micrococcales</taxon>
        <taxon>Microbacteriaceae</taxon>
        <taxon>Leucobacter</taxon>
    </lineage>
</organism>
<protein>
    <submittedName>
        <fullName evidence="1">Uncharacterized protein</fullName>
    </submittedName>
</protein>